<gene>
    <name evidence="2" type="ORF">E5676_scaffold282G00350</name>
    <name evidence="1" type="ORF">E6C27_scaffold221G00980</name>
</gene>
<name>A0A5A7ULR3_CUCMM</name>
<evidence type="ECO:0000313" key="1">
    <source>
        <dbReference type="EMBL" id="KAA0055517.1"/>
    </source>
</evidence>
<sequence>MKVTAIEEANDITTMKLDELFGLLRTFELSFEDQAVALLSRCFTKFKNKFYKNTEGYGSHRLTEMVPVQTLPARARQTWINFN</sequence>
<protein>
    <submittedName>
        <fullName evidence="1">Gag-pol polyprotein</fullName>
    </submittedName>
</protein>
<dbReference type="AlphaFoldDB" id="A0A5A7ULR3"/>
<dbReference type="Proteomes" id="UP000321393">
    <property type="component" value="Unassembled WGS sequence"/>
</dbReference>
<proteinExistence type="predicted"/>
<reference evidence="3 4" key="1">
    <citation type="submission" date="2019-08" db="EMBL/GenBank/DDBJ databases">
        <title>Draft genome sequences of two oriental melons (Cucumis melo L. var makuwa).</title>
        <authorList>
            <person name="Kwon S.-Y."/>
        </authorList>
    </citation>
    <scope>NUCLEOTIDE SEQUENCE [LARGE SCALE GENOMIC DNA]</scope>
    <source>
        <strain evidence="4">cv. Chang Bougi</strain>
        <strain evidence="3">cv. SW 3</strain>
        <tissue evidence="1">Leaf</tissue>
    </source>
</reference>
<dbReference type="Proteomes" id="UP000321947">
    <property type="component" value="Unassembled WGS sequence"/>
</dbReference>
<dbReference type="OrthoDB" id="1738629at2759"/>
<accession>A0A5A7ULR3</accession>
<comment type="caution">
    <text evidence="1">The sequence shown here is derived from an EMBL/GenBank/DDBJ whole genome shotgun (WGS) entry which is preliminary data.</text>
</comment>
<evidence type="ECO:0000313" key="2">
    <source>
        <dbReference type="EMBL" id="TYJ95732.1"/>
    </source>
</evidence>
<evidence type="ECO:0000313" key="3">
    <source>
        <dbReference type="Proteomes" id="UP000321393"/>
    </source>
</evidence>
<evidence type="ECO:0000313" key="4">
    <source>
        <dbReference type="Proteomes" id="UP000321947"/>
    </source>
</evidence>
<dbReference type="EMBL" id="SSTD01020087">
    <property type="protein sequence ID" value="TYJ95732.1"/>
    <property type="molecule type" value="Genomic_DNA"/>
</dbReference>
<organism evidence="1 3">
    <name type="scientific">Cucumis melo var. makuwa</name>
    <name type="common">Oriental melon</name>
    <dbReference type="NCBI Taxonomy" id="1194695"/>
    <lineage>
        <taxon>Eukaryota</taxon>
        <taxon>Viridiplantae</taxon>
        <taxon>Streptophyta</taxon>
        <taxon>Embryophyta</taxon>
        <taxon>Tracheophyta</taxon>
        <taxon>Spermatophyta</taxon>
        <taxon>Magnoliopsida</taxon>
        <taxon>eudicotyledons</taxon>
        <taxon>Gunneridae</taxon>
        <taxon>Pentapetalae</taxon>
        <taxon>rosids</taxon>
        <taxon>fabids</taxon>
        <taxon>Cucurbitales</taxon>
        <taxon>Cucurbitaceae</taxon>
        <taxon>Benincaseae</taxon>
        <taxon>Cucumis</taxon>
    </lineage>
</organism>
<dbReference type="EMBL" id="SSTE01008534">
    <property type="protein sequence ID" value="KAA0055517.1"/>
    <property type="molecule type" value="Genomic_DNA"/>
</dbReference>